<feature type="transmembrane region" description="Helical" evidence="7">
    <location>
        <begin position="33"/>
        <end position="51"/>
    </location>
</feature>
<evidence type="ECO:0000256" key="1">
    <source>
        <dbReference type="ARBA" id="ARBA00004651"/>
    </source>
</evidence>
<protein>
    <submittedName>
        <fullName evidence="9">EamA family transporter</fullName>
    </submittedName>
</protein>
<dbReference type="PANTHER" id="PTHR32322">
    <property type="entry name" value="INNER MEMBRANE TRANSPORTER"/>
    <property type="match status" value="1"/>
</dbReference>
<feature type="transmembrane region" description="Helical" evidence="7">
    <location>
        <begin position="239"/>
        <end position="256"/>
    </location>
</feature>
<dbReference type="Pfam" id="PF00892">
    <property type="entry name" value="EamA"/>
    <property type="match status" value="2"/>
</dbReference>
<comment type="similarity">
    <text evidence="2">Belongs to the EamA transporter family.</text>
</comment>
<evidence type="ECO:0000313" key="9">
    <source>
        <dbReference type="EMBL" id="GAX91188.1"/>
    </source>
</evidence>
<feature type="transmembrane region" description="Helical" evidence="7">
    <location>
        <begin position="144"/>
        <end position="162"/>
    </location>
</feature>
<feature type="transmembrane region" description="Helical" evidence="7">
    <location>
        <begin position="63"/>
        <end position="82"/>
    </location>
</feature>
<evidence type="ECO:0000313" key="10">
    <source>
        <dbReference type="Proteomes" id="UP000217785"/>
    </source>
</evidence>
<dbReference type="EMBL" id="BDUF01000086">
    <property type="protein sequence ID" value="GAX91188.1"/>
    <property type="molecule type" value="Genomic_DNA"/>
</dbReference>
<dbReference type="InterPro" id="IPR037185">
    <property type="entry name" value="EmrE-like"/>
</dbReference>
<comment type="caution">
    <text evidence="9">The sequence shown here is derived from an EMBL/GenBank/DDBJ whole genome shotgun (WGS) entry which is preliminary data.</text>
</comment>
<name>A0A292YMN1_9BACL</name>
<dbReference type="InterPro" id="IPR050638">
    <property type="entry name" value="AA-Vitamin_Transporters"/>
</dbReference>
<feature type="transmembrane region" description="Helical" evidence="7">
    <location>
        <begin position="262"/>
        <end position="281"/>
    </location>
</feature>
<evidence type="ECO:0000256" key="6">
    <source>
        <dbReference type="ARBA" id="ARBA00023136"/>
    </source>
</evidence>
<evidence type="ECO:0000256" key="2">
    <source>
        <dbReference type="ARBA" id="ARBA00007362"/>
    </source>
</evidence>
<comment type="subcellular location">
    <subcellularLocation>
        <location evidence="1">Cell membrane</location>
        <topology evidence="1">Multi-pass membrane protein</topology>
    </subcellularLocation>
</comment>
<feature type="domain" description="EamA" evidence="8">
    <location>
        <begin position="145"/>
        <end position="279"/>
    </location>
</feature>
<dbReference type="InterPro" id="IPR000620">
    <property type="entry name" value="EamA_dom"/>
</dbReference>
<keyword evidence="5 7" id="KW-1133">Transmembrane helix</keyword>
<organism evidence="9 10">
    <name type="scientific">Effusibacillus lacus</name>
    <dbReference type="NCBI Taxonomy" id="1348429"/>
    <lineage>
        <taxon>Bacteria</taxon>
        <taxon>Bacillati</taxon>
        <taxon>Bacillota</taxon>
        <taxon>Bacilli</taxon>
        <taxon>Bacillales</taxon>
        <taxon>Alicyclobacillaceae</taxon>
        <taxon>Effusibacillus</taxon>
    </lineage>
</organism>
<dbReference type="AlphaFoldDB" id="A0A292YMN1"/>
<proteinExistence type="inferred from homology"/>
<dbReference type="RefSeq" id="WP_172899721.1">
    <property type="nucleotide sequence ID" value="NZ_BDUF01000086.1"/>
</dbReference>
<evidence type="ECO:0000256" key="4">
    <source>
        <dbReference type="ARBA" id="ARBA00022692"/>
    </source>
</evidence>
<dbReference type="SUPFAM" id="SSF103481">
    <property type="entry name" value="Multidrug resistance efflux transporter EmrE"/>
    <property type="match status" value="2"/>
</dbReference>
<keyword evidence="6 7" id="KW-0472">Membrane</keyword>
<evidence type="ECO:0000259" key="8">
    <source>
        <dbReference type="Pfam" id="PF00892"/>
    </source>
</evidence>
<dbReference type="PANTHER" id="PTHR32322:SF18">
    <property type="entry name" value="S-ADENOSYLMETHIONINE_S-ADENOSYLHOMOCYSTEINE TRANSPORTER"/>
    <property type="match status" value="1"/>
</dbReference>
<sequence length="300" mass="32687">MGHFLVFLSATGFGLLTIFASFAYESGVSVATLLFLRFAFASVIFFAYLFLRIKKWSMTRKQLLSLVFLGCVLYTLQSSFYFLSVKYISTALAALLLYLYPVFVAVLSFFVNKERLSVPLVLSIVISLFGMVLVLGSPGGNSNIIGVLLALGAAVVYSFYIVIGNRVALKVPPIITSAFIALFASVSFFIWGVFTDTLNFEFEASGWLPILSIAIFSTVVSMFCFFAGMNLTGPTKASILSMIEPVVTSVFSILLLQEKMTYPQIFGGLIVLTGAILVVVAREKAKNAETGENSPVRAES</sequence>
<keyword evidence="3" id="KW-1003">Cell membrane</keyword>
<feature type="domain" description="EamA" evidence="8">
    <location>
        <begin position="2"/>
        <end position="135"/>
    </location>
</feature>
<feature type="transmembrane region" description="Helical" evidence="7">
    <location>
        <begin position="174"/>
        <end position="194"/>
    </location>
</feature>
<evidence type="ECO:0000256" key="5">
    <source>
        <dbReference type="ARBA" id="ARBA00022989"/>
    </source>
</evidence>
<reference evidence="10" key="1">
    <citation type="submission" date="2017-07" db="EMBL/GenBank/DDBJ databases">
        <title>Draft genome sequence of Effusibacillus lacus strain skLN1.</title>
        <authorList>
            <person name="Watanabe M."/>
            <person name="Kojima H."/>
            <person name="Fukui M."/>
        </authorList>
    </citation>
    <scope>NUCLEOTIDE SEQUENCE [LARGE SCALE GENOMIC DNA]</scope>
    <source>
        <strain evidence="10">skLN1</strain>
    </source>
</reference>
<evidence type="ECO:0000256" key="3">
    <source>
        <dbReference type="ARBA" id="ARBA00022475"/>
    </source>
</evidence>
<accession>A0A292YMN1</accession>
<feature type="transmembrane region" description="Helical" evidence="7">
    <location>
        <begin position="206"/>
        <end position="227"/>
    </location>
</feature>
<dbReference type="Proteomes" id="UP000217785">
    <property type="component" value="Unassembled WGS sequence"/>
</dbReference>
<feature type="transmembrane region" description="Helical" evidence="7">
    <location>
        <begin position="118"/>
        <end position="138"/>
    </location>
</feature>
<keyword evidence="10" id="KW-1185">Reference proteome</keyword>
<evidence type="ECO:0000256" key="7">
    <source>
        <dbReference type="SAM" id="Phobius"/>
    </source>
</evidence>
<keyword evidence="4 7" id="KW-0812">Transmembrane</keyword>
<feature type="transmembrane region" description="Helical" evidence="7">
    <location>
        <begin position="88"/>
        <end position="111"/>
    </location>
</feature>
<gene>
    <name evidence="9" type="ORF">EFBL_2854</name>
</gene>
<dbReference type="GO" id="GO:0005886">
    <property type="term" value="C:plasma membrane"/>
    <property type="evidence" value="ECO:0007669"/>
    <property type="project" value="UniProtKB-SubCell"/>
</dbReference>